<feature type="region of interest" description="Disordered" evidence="1">
    <location>
        <begin position="25"/>
        <end position="155"/>
    </location>
</feature>
<feature type="compositionally biased region" description="Low complexity" evidence="1">
    <location>
        <begin position="86"/>
        <end position="100"/>
    </location>
</feature>
<reference evidence="3" key="1">
    <citation type="submission" date="2022-09" db="EMBL/GenBank/DDBJ databases">
        <title>Fusarium specimens isolated from Avocado Roots.</title>
        <authorList>
            <person name="Stajich J."/>
            <person name="Roper C."/>
            <person name="Heimlech-Rivalta G."/>
        </authorList>
    </citation>
    <scope>NUCLEOTIDE SEQUENCE</scope>
    <source>
        <strain evidence="3">CF00136</strain>
    </source>
</reference>
<feature type="compositionally biased region" description="Low complexity" evidence="1">
    <location>
        <begin position="128"/>
        <end position="155"/>
    </location>
</feature>
<feature type="compositionally biased region" description="Low complexity" evidence="1">
    <location>
        <begin position="108"/>
        <end position="121"/>
    </location>
</feature>
<evidence type="ECO:0008006" key="5">
    <source>
        <dbReference type="Google" id="ProtNLM"/>
    </source>
</evidence>
<protein>
    <recommendedName>
        <fullName evidence="5">Cell wall protein</fullName>
    </recommendedName>
</protein>
<dbReference type="AlphaFoldDB" id="A0A9W8S3P2"/>
<keyword evidence="4" id="KW-1185">Reference proteome</keyword>
<proteinExistence type="predicted"/>
<feature type="compositionally biased region" description="Polar residues" evidence="1">
    <location>
        <begin position="260"/>
        <end position="280"/>
    </location>
</feature>
<name>A0A9W8S3P2_9HYPO</name>
<feature type="region of interest" description="Disordered" evidence="1">
    <location>
        <begin position="260"/>
        <end position="356"/>
    </location>
</feature>
<gene>
    <name evidence="3" type="ORF">NW762_005691</name>
</gene>
<feature type="compositionally biased region" description="Low complexity" evidence="1">
    <location>
        <begin position="333"/>
        <end position="348"/>
    </location>
</feature>
<accession>A0A9W8S3P2</accession>
<feature type="signal peptide" evidence="2">
    <location>
        <begin position="1"/>
        <end position="18"/>
    </location>
</feature>
<feature type="compositionally biased region" description="Gly residues" evidence="1">
    <location>
        <begin position="306"/>
        <end position="332"/>
    </location>
</feature>
<dbReference type="Proteomes" id="UP001152049">
    <property type="component" value="Unassembled WGS sequence"/>
</dbReference>
<comment type="caution">
    <text evidence="3">The sequence shown here is derived from an EMBL/GenBank/DDBJ whole genome shotgun (WGS) entry which is preliminary data.</text>
</comment>
<evidence type="ECO:0000313" key="4">
    <source>
        <dbReference type="Proteomes" id="UP001152049"/>
    </source>
</evidence>
<feature type="chain" id="PRO_5040918334" description="Cell wall protein" evidence="2">
    <location>
        <begin position="19"/>
        <end position="374"/>
    </location>
</feature>
<dbReference type="EMBL" id="JAOQAZ010000008">
    <property type="protein sequence ID" value="KAJ4264491.1"/>
    <property type="molecule type" value="Genomic_DNA"/>
</dbReference>
<organism evidence="3 4">
    <name type="scientific">Fusarium torreyae</name>
    <dbReference type="NCBI Taxonomy" id="1237075"/>
    <lineage>
        <taxon>Eukaryota</taxon>
        <taxon>Fungi</taxon>
        <taxon>Dikarya</taxon>
        <taxon>Ascomycota</taxon>
        <taxon>Pezizomycotina</taxon>
        <taxon>Sordariomycetes</taxon>
        <taxon>Hypocreomycetidae</taxon>
        <taxon>Hypocreales</taxon>
        <taxon>Nectriaceae</taxon>
        <taxon>Fusarium</taxon>
    </lineage>
</organism>
<keyword evidence="2" id="KW-0732">Signal</keyword>
<feature type="compositionally biased region" description="Low complexity" evidence="1">
    <location>
        <begin position="27"/>
        <end position="49"/>
    </location>
</feature>
<evidence type="ECO:0000256" key="2">
    <source>
        <dbReference type="SAM" id="SignalP"/>
    </source>
</evidence>
<dbReference type="OrthoDB" id="5152761at2759"/>
<evidence type="ECO:0000313" key="3">
    <source>
        <dbReference type="EMBL" id="KAJ4264491.1"/>
    </source>
</evidence>
<sequence>MRFAGSIIFGLLAVQGLAQTVVEDQAPEPSAVAAPEPSAPAAEEPSVPAADDDTPATQEQDAPAATADLQPSAAEPTADEPEETADATQASDADQPTATASDDDSDDATATAEETATADATATDDEATATGTATDEDSTNTATLTATSSSAPTSTSAVVDVDLKNATIGDNAELIKVDGKTAIKLSAPAGGQASFSVAVDTDDDFSTDELIYIVASILVGDESDSAKLRRRATKTDCTLEIQANSQSVYSEPLTTTNGKFQDVTSNGVQSSENPQVQLTQKCGDKPSPLTVNNVRLGNESGVKSSTGGGSGKGGSGSGSGSGSGRSGSGSGSGSESATTTGSGASETGDSNMGAKAKASVGGFVAAVLAAAALV</sequence>
<evidence type="ECO:0000256" key="1">
    <source>
        <dbReference type="SAM" id="MobiDB-lite"/>
    </source>
</evidence>